<protein>
    <recommendedName>
        <fullName evidence="3">2-oxo-4-hydroxy-4-carboxy-5-ureidoimidazoline decarboxylase</fullName>
        <ecNumber evidence="3">4.1.1.97</ecNumber>
    </recommendedName>
</protein>
<reference evidence="9" key="1">
    <citation type="submission" date="2014-09" db="EMBL/GenBank/DDBJ databases">
        <authorList>
            <person name="Illeghems K.G."/>
        </authorList>
    </citation>
    <scope>NUCLEOTIDE SEQUENCE [LARGE SCALE GENOMIC DNA]</scope>
    <source>
        <strain evidence="9">108B</strain>
    </source>
</reference>
<dbReference type="GO" id="GO:0051997">
    <property type="term" value="F:2-oxo-4-hydroxy-4-carboxy-5-ureidoimidazoline decarboxylase activity"/>
    <property type="evidence" value="ECO:0007669"/>
    <property type="project" value="UniProtKB-EC"/>
</dbReference>
<keyword evidence="6" id="KW-0456">Lyase</keyword>
<evidence type="ECO:0000313" key="8">
    <source>
        <dbReference type="EMBL" id="CEF41718.1"/>
    </source>
</evidence>
<evidence type="ECO:0000256" key="4">
    <source>
        <dbReference type="ARBA" id="ARBA00022631"/>
    </source>
</evidence>
<evidence type="ECO:0000259" key="7">
    <source>
        <dbReference type="Pfam" id="PF09349"/>
    </source>
</evidence>
<dbReference type="KEGG" id="asz:ASN_2428"/>
<evidence type="ECO:0000256" key="5">
    <source>
        <dbReference type="ARBA" id="ARBA00022793"/>
    </source>
</evidence>
<dbReference type="SUPFAM" id="SSF158694">
    <property type="entry name" value="UraD-Like"/>
    <property type="match status" value="1"/>
</dbReference>
<dbReference type="AlphaFoldDB" id="A0A0U5EXI6"/>
<dbReference type="GO" id="GO:0019628">
    <property type="term" value="P:urate catabolic process"/>
    <property type="evidence" value="ECO:0007669"/>
    <property type="project" value="UniProtKB-UniPathway"/>
</dbReference>
<dbReference type="NCBIfam" id="TIGR03164">
    <property type="entry name" value="UHCUDC"/>
    <property type="match status" value="1"/>
</dbReference>
<dbReference type="UniPathway" id="UPA00394">
    <property type="reaction ID" value="UER00652"/>
</dbReference>
<sequence length="189" mass="20492">MGGNQIRNCAALVESSSGMTLDDINSLSTEDFVAEFGAIYEHSPWIAAKACAYRPFSDTAQMLGAFAQVVRQADKEAQLALVKAHPELGHRAGIDQALSTESQHEQGGAGLDRLTPAEYEQFHKLNTAYREKFGMPFVICVRKAGKSPKAVILEAMATRLQSSPDAELAEALTQIDAIASLRLQDKVQL</sequence>
<keyword evidence="9" id="KW-1185">Reference proteome</keyword>
<dbReference type="PANTHER" id="PTHR43466:SF1">
    <property type="entry name" value="2-OXO-4-HYDROXY-4-CARBOXY-5-UREIDOIMIDAZOLINE DECARBOXYLASE-RELATED"/>
    <property type="match status" value="1"/>
</dbReference>
<dbReference type="InterPro" id="IPR036778">
    <property type="entry name" value="OHCU_decarboxylase_sf"/>
</dbReference>
<dbReference type="InterPro" id="IPR017580">
    <property type="entry name" value="OHCU_decarboxylase-1"/>
</dbReference>
<dbReference type="Gene3D" id="1.10.3330.10">
    <property type="entry name" value="Oxo-4-hydroxy-4-carboxy-5-ureidoimidazoline decarboxylase"/>
    <property type="match status" value="1"/>
</dbReference>
<evidence type="ECO:0000313" key="9">
    <source>
        <dbReference type="Proteomes" id="UP000056109"/>
    </source>
</evidence>
<dbReference type="EC" id="4.1.1.97" evidence="3"/>
<dbReference type="Proteomes" id="UP000056109">
    <property type="component" value="Chromosome I"/>
</dbReference>
<evidence type="ECO:0000256" key="6">
    <source>
        <dbReference type="ARBA" id="ARBA00023239"/>
    </source>
</evidence>
<evidence type="ECO:0000256" key="2">
    <source>
        <dbReference type="ARBA" id="ARBA00004754"/>
    </source>
</evidence>
<proteinExistence type="predicted"/>
<dbReference type="PATRIC" id="fig|446692.3.peg.2525"/>
<keyword evidence="4" id="KW-0659">Purine metabolism</keyword>
<evidence type="ECO:0000256" key="3">
    <source>
        <dbReference type="ARBA" id="ARBA00012257"/>
    </source>
</evidence>
<dbReference type="EMBL" id="LN606600">
    <property type="protein sequence ID" value="CEF41718.1"/>
    <property type="molecule type" value="Genomic_DNA"/>
</dbReference>
<keyword evidence="5" id="KW-0210">Decarboxylase</keyword>
<accession>A0A0U5EXI6</accession>
<comment type="pathway">
    <text evidence="2">Purine metabolism; urate degradation; (S)-allantoin from urate: step 3/3.</text>
</comment>
<gene>
    <name evidence="8" type="ORF">ASN_2428</name>
</gene>
<dbReference type="GO" id="GO:0006144">
    <property type="term" value="P:purine nucleobase metabolic process"/>
    <property type="evidence" value="ECO:0007669"/>
    <property type="project" value="UniProtKB-KW"/>
</dbReference>
<name>A0A0U5EXI6_9PROT</name>
<dbReference type="InterPro" id="IPR018020">
    <property type="entry name" value="OHCU_decarboxylase"/>
</dbReference>
<evidence type="ECO:0000256" key="1">
    <source>
        <dbReference type="ARBA" id="ARBA00001163"/>
    </source>
</evidence>
<organism evidence="8 9">
    <name type="scientific">Acetobacter senegalensis</name>
    <dbReference type="NCBI Taxonomy" id="446692"/>
    <lineage>
        <taxon>Bacteria</taxon>
        <taxon>Pseudomonadati</taxon>
        <taxon>Pseudomonadota</taxon>
        <taxon>Alphaproteobacteria</taxon>
        <taxon>Acetobacterales</taxon>
        <taxon>Acetobacteraceae</taxon>
        <taxon>Acetobacter</taxon>
    </lineage>
</organism>
<comment type="catalytic activity">
    <reaction evidence="1">
        <text>5-hydroxy-2-oxo-4-ureido-2,5-dihydro-1H-imidazole-5-carboxylate + H(+) = (S)-allantoin + CO2</text>
        <dbReference type="Rhea" id="RHEA:26301"/>
        <dbReference type="ChEBI" id="CHEBI:15378"/>
        <dbReference type="ChEBI" id="CHEBI:15678"/>
        <dbReference type="ChEBI" id="CHEBI:16526"/>
        <dbReference type="ChEBI" id="CHEBI:58639"/>
        <dbReference type="EC" id="4.1.1.97"/>
    </reaction>
</comment>
<dbReference type="Pfam" id="PF09349">
    <property type="entry name" value="OHCU_decarbox"/>
    <property type="match status" value="1"/>
</dbReference>
<dbReference type="PANTHER" id="PTHR43466">
    <property type="entry name" value="2-OXO-4-HYDROXY-4-CARBOXY-5-UREIDOIMIDAZOLINE DECARBOXYLASE-RELATED"/>
    <property type="match status" value="1"/>
</dbReference>
<feature type="domain" description="Oxo-4-hydroxy-4-carboxy-5-ureidoimidazoline decarboxylase" evidence="7">
    <location>
        <begin position="25"/>
        <end position="184"/>
    </location>
</feature>
<dbReference type="GO" id="GO:0000255">
    <property type="term" value="P:allantoin metabolic process"/>
    <property type="evidence" value="ECO:0007669"/>
    <property type="project" value="InterPro"/>
</dbReference>